<dbReference type="HOGENOM" id="CLU_1908093_0_0_1"/>
<gene>
    <name evidence="1" type="ORF">CY34DRAFT_569726</name>
</gene>
<evidence type="ECO:0000313" key="2">
    <source>
        <dbReference type="Proteomes" id="UP000054485"/>
    </source>
</evidence>
<reference evidence="1 2" key="1">
    <citation type="submission" date="2014-04" db="EMBL/GenBank/DDBJ databases">
        <authorList>
            <consortium name="DOE Joint Genome Institute"/>
            <person name="Kuo A."/>
            <person name="Ruytinx J."/>
            <person name="Rineau F."/>
            <person name="Colpaert J."/>
            <person name="Kohler A."/>
            <person name="Nagy L.G."/>
            <person name="Floudas D."/>
            <person name="Copeland A."/>
            <person name="Barry K.W."/>
            <person name="Cichocki N."/>
            <person name="Veneault-Fourrey C."/>
            <person name="LaButti K."/>
            <person name="Lindquist E.A."/>
            <person name="Lipzen A."/>
            <person name="Lundell T."/>
            <person name="Morin E."/>
            <person name="Murat C."/>
            <person name="Sun H."/>
            <person name="Tunlid A."/>
            <person name="Henrissat B."/>
            <person name="Grigoriev I.V."/>
            <person name="Hibbett D.S."/>
            <person name="Martin F."/>
            <person name="Nordberg H.P."/>
            <person name="Cantor M.N."/>
            <person name="Hua S.X."/>
        </authorList>
    </citation>
    <scope>NUCLEOTIDE SEQUENCE [LARGE SCALE GENOMIC DNA]</scope>
    <source>
        <strain evidence="1 2">UH-Slu-Lm8-n1</strain>
    </source>
</reference>
<organism evidence="1 2">
    <name type="scientific">Suillus luteus UH-Slu-Lm8-n1</name>
    <dbReference type="NCBI Taxonomy" id="930992"/>
    <lineage>
        <taxon>Eukaryota</taxon>
        <taxon>Fungi</taxon>
        <taxon>Dikarya</taxon>
        <taxon>Basidiomycota</taxon>
        <taxon>Agaricomycotina</taxon>
        <taxon>Agaricomycetes</taxon>
        <taxon>Agaricomycetidae</taxon>
        <taxon>Boletales</taxon>
        <taxon>Suillineae</taxon>
        <taxon>Suillaceae</taxon>
        <taxon>Suillus</taxon>
    </lineage>
</organism>
<name>A0A0D0A1B1_9AGAM</name>
<keyword evidence="2" id="KW-1185">Reference proteome</keyword>
<dbReference type="EMBL" id="KN835615">
    <property type="protein sequence ID" value="KIK35521.1"/>
    <property type="molecule type" value="Genomic_DNA"/>
</dbReference>
<reference evidence="2" key="2">
    <citation type="submission" date="2015-01" db="EMBL/GenBank/DDBJ databases">
        <title>Evolutionary Origins and Diversification of the Mycorrhizal Mutualists.</title>
        <authorList>
            <consortium name="DOE Joint Genome Institute"/>
            <consortium name="Mycorrhizal Genomics Consortium"/>
            <person name="Kohler A."/>
            <person name="Kuo A."/>
            <person name="Nagy L.G."/>
            <person name="Floudas D."/>
            <person name="Copeland A."/>
            <person name="Barry K.W."/>
            <person name="Cichocki N."/>
            <person name="Veneault-Fourrey C."/>
            <person name="LaButti K."/>
            <person name="Lindquist E.A."/>
            <person name="Lipzen A."/>
            <person name="Lundell T."/>
            <person name="Morin E."/>
            <person name="Murat C."/>
            <person name="Riley R."/>
            <person name="Ohm R."/>
            <person name="Sun H."/>
            <person name="Tunlid A."/>
            <person name="Henrissat B."/>
            <person name="Grigoriev I.V."/>
            <person name="Hibbett D.S."/>
            <person name="Martin F."/>
        </authorList>
    </citation>
    <scope>NUCLEOTIDE SEQUENCE [LARGE SCALE GENOMIC DNA]</scope>
    <source>
        <strain evidence="2">UH-Slu-Lm8-n1</strain>
    </source>
</reference>
<accession>A0A0D0A1B1</accession>
<protein>
    <submittedName>
        <fullName evidence="1">Uncharacterized protein</fullName>
    </submittedName>
</protein>
<sequence>MARVKIFFIRGNVQLAFRANLISLLTRFHRSIKPQRHHLVFILRATSHQRYQSRSIPTILIHRHTYFLDDKIIGSIRNLKARQTDIHHQLRYSQVIPHLQFSTQHSAALVSAGVPVSISSRPISSYRHTMSAD</sequence>
<dbReference type="InParanoid" id="A0A0D0A1B1"/>
<dbReference type="AlphaFoldDB" id="A0A0D0A1B1"/>
<evidence type="ECO:0000313" key="1">
    <source>
        <dbReference type="EMBL" id="KIK35521.1"/>
    </source>
</evidence>
<proteinExistence type="predicted"/>
<dbReference type="Proteomes" id="UP000054485">
    <property type="component" value="Unassembled WGS sequence"/>
</dbReference>